<dbReference type="Proteomes" id="UP000006591">
    <property type="component" value="Chromosome 3"/>
</dbReference>
<dbReference type="HOGENOM" id="CLU_2076873_0_0_1"/>
<evidence type="ECO:0000313" key="2">
    <source>
        <dbReference type="EnsemblPlants" id="ONIVA03G37570.1"/>
    </source>
</evidence>
<protein>
    <submittedName>
        <fullName evidence="2">Uncharacterized protein</fullName>
    </submittedName>
</protein>
<dbReference type="EnsemblPlants" id="ONIVA03G37570.1">
    <property type="protein sequence ID" value="ONIVA03G37570.1"/>
    <property type="gene ID" value="ONIVA03G37570"/>
</dbReference>
<dbReference type="AlphaFoldDB" id="A0A0E0GUH3"/>
<reference evidence="2" key="2">
    <citation type="submission" date="2018-04" db="EMBL/GenBank/DDBJ databases">
        <title>OnivRS2 (Oryza nivara Reference Sequence Version 2).</title>
        <authorList>
            <person name="Zhang J."/>
            <person name="Kudrna D."/>
            <person name="Lee S."/>
            <person name="Talag J."/>
            <person name="Rajasekar S."/>
            <person name="Welchert J."/>
            <person name="Hsing Y.-I."/>
            <person name="Wing R.A."/>
        </authorList>
    </citation>
    <scope>NUCLEOTIDE SEQUENCE [LARGE SCALE GENOMIC DNA]</scope>
    <source>
        <strain evidence="2">SL10</strain>
    </source>
</reference>
<evidence type="ECO:0000313" key="3">
    <source>
        <dbReference type="Proteomes" id="UP000006591"/>
    </source>
</evidence>
<evidence type="ECO:0000256" key="1">
    <source>
        <dbReference type="SAM" id="MobiDB-lite"/>
    </source>
</evidence>
<keyword evidence="3" id="KW-1185">Reference proteome</keyword>
<name>A0A0E0GUH3_ORYNI</name>
<accession>A0A0E0GUH3</accession>
<dbReference type="Gramene" id="ONIVA03G37570.1">
    <property type="protein sequence ID" value="ONIVA03G37570.1"/>
    <property type="gene ID" value="ONIVA03G37570"/>
</dbReference>
<reference evidence="2" key="1">
    <citation type="submission" date="2015-04" db="UniProtKB">
        <authorList>
            <consortium name="EnsemblPlants"/>
        </authorList>
    </citation>
    <scope>IDENTIFICATION</scope>
    <source>
        <strain evidence="2">SL10</strain>
    </source>
</reference>
<organism evidence="2">
    <name type="scientific">Oryza nivara</name>
    <name type="common">Indian wild rice</name>
    <name type="synonym">Oryza sativa f. spontanea</name>
    <dbReference type="NCBI Taxonomy" id="4536"/>
    <lineage>
        <taxon>Eukaryota</taxon>
        <taxon>Viridiplantae</taxon>
        <taxon>Streptophyta</taxon>
        <taxon>Embryophyta</taxon>
        <taxon>Tracheophyta</taxon>
        <taxon>Spermatophyta</taxon>
        <taxon>Magnoliopsida</taxon>
        <taxon>Liliopsida</taxon>
        <taxon>Poales</taxon>
        <taxon>Poaceae</taxon>
        <taxon>BOP clade</taxon>
        <taxon>Oryzoideae</taxon>
        <taxon>Oryzeae</taxon>
        <taxon>Oryzinae</taxon>
        <taxon>Oryza</taxon>
    </lineage>
</organism>
<proteinExistence type="predicted"/>
<sequence>MGSKVLRIPASKRGRGEDDGDDAACVTPTKETPRRRLVAALLCRRQNSSSRMRPRSDLQVAAQRTMDTMSERTAISGMRSSGRIVDAIRVIERGTRLLIDCRLTGYLFVLVVIIRKRV</sequence>
<feature type="region of interest" description="Disordered" evidence="1">
    <location>
        <begin position="1"/>
        <end position="27"/>
    </location>
</feature>